<feature type="region of interest" description="Disordered" evidence="1">
    <location>
        <begin position="1"/>
        <end position="24"/>
    </location>
</feature>
<reference evidence="3" key="1">
    <citation type="submission" date="2021-02" db="EMBL/GenBank/DDBJ databases">
        <authorList>
            <person name="Nowell W R."/>
        </authorList>
    </citation>
    <scope>NUCLEOTIDE SEQUENCE</scope>
</reference>
<protein>
    <submittedName>
        <fullName evidence="3">Uncharacterized protein</fullName>
    </submittedName>
</protein>
<dbReference type="Proteomes" id="UP000663828">
    <property type="component" value="Unassembled WGS sequence"/>
</dbReference>
<keyword evidence="2" id="KW-0812">Transmembrane</keyword>
<proteinExistence type="predicted"/>
<dbReference type="EMBL" id="CAJNOR010009892">
    <property type="protein sequence ID" value="CAF1649146.1"/>
    <property type="molecule type" value="Genomic_DNA"/>
</dbReference>
<organism evidence="3 4">
    <name type="scientific">Adineta ricciae</name>
    <name type="common">Rotifer</name>
    <dbReference type="NCBI Taxonomy" id="249248"/>
    <lineage>
        <taxon>Eukaryota</taxon>
        <taxon>Metazoa</taxon>
        <taxon>Spiralia</taxon>
        <taxon>Gnathifera</taxon>
        <taxon>Rotifera</taxon>
        <taxon>Eurotatoria</taxon>
        <taxon>Bdelloidea</taxon>
        <taxon>Adinetida</taxon>
        <taxon>Adinetidae</taxon>
        <taxon>Adineta</taxon>
    </lineage>
</organism>
<feature type="compositionally biased region" description="Basic and acidic residues" evidence="1">
    <location>
        <begin position="1"/>
        <end position="18"/>
    </location>
</feature>
<sequence>MSDSRRVVYRSAPKERDPAYAPVYEPEYGQPTVIRSADIVPSGANVPASSRRVVLVRRPNGVQNSSQVLSPERYQQVIHTRPRSRSPSPMQTYYTQSAPKVQRYQDVDDDVGCCGCCEENSSSRNYSYSSSDSYGNASVWNRILTYMRRHTCLIVTIALIVLFVAVFCVVVCGVYLGLYPSSNYGLKIAGIVIGTLLAIGTIIFLLFMLCCLGQQDGFFSYFGKRPRIGGQAYALMPPPNSAQYAQPTGQVYAVSGQRPANIVYPTTVTNSYEAKPNKNNIVVELPEHLVSGRQTSPRTRERNLNKVVQNISHVVDDAKKRNHGEAPGTVLVKVT</sequence>
<keyword evidence="2" id="KW-0472">Membrane</keyword>
<feature type="transmembrane region" description="Helical" evidence="2">
    <location>
        <begin position="188"/>
        <end position="212"/>
    </location>
</feature>
<evidence type="ECO:0000256" key="1">
    <source>
        <dbReference type="SAM" id="MobiDB-lite"/>
    </source>
</evidence>
<gene>
    <name evidence="3" type="ORF">XAT740_LOCUS54646</name>
</gene>
<comment type="caution">
    <text evidence="3">The sequence shown here is derived from an EMBL/GenBank/DDBJ whole genome shotgun (WGS) entry which is preliminary data.</text>
</comment>
<evidence type="ECO:0000256" key="2">
    <source>
        <dbReference type="SAM" id="Phobius"/>
    </source>
</evidence>
<accession>A0A816EE94</accession>
<evidence type="ECO:0000313" key="4">
    <source>
        <dbReference type="Proteomes" id="UP000663828"/>
    </source>
</evidence>
<evidence type="ECO:0000313" key="3">
    <source>
        <dbReference type="EMBL" id="CAF1649146.1"/>
    </source>
</evidence>
<keyword evidence="4" id="KW-1185">Reference proteome</keyword>
<name>A0A816EE94_ADIRI</name>
<feature type="region of interest" description="Disordered" evidence="1">
    <location>
        <begin position="65"/>
        <end position="92"/>
    </location>
</feature>
<feature type="transmembrane region" description="Helical" evidence="2">
    <location>
        <begin position="152"/>
        <end position="176"/>
    </location>
</feature>
<keyword evidence="2" id="KW-1133">Transmembrane helix</keyword>
<dbReference type="AlphaFoldDB" id="A0A816EE94"/>